<accession>A0A0P7YWW7</accession>
<keyword evidence="4" id="KW-0862">Zinc</keyword>
<dbReference type="InterPro" id="IPR011032">
    <property type="entry name" value="GroES-like_sf"/>
</dbReference>
<dbReference type="OrthoDB" id="9781588at2"/>
<dbReference type="SUPFAM" id="SSF51735">
    <property type="entry name" value="NAD(P)-binding Rossmann-fold domains"/>
    <property type="match status" value="1"/>
</dbReference>
<keyword evidence="9" id="KW-1185">Reference proteome</keyword>
<keyword evidence="5" id="KW-0560">Oxidoreductase</keyword>
<evidence type="ECO:0000256" key="2">
    <source>
        <dbReference type="ARBA" id="ARBA00008072"/>
    </source>
</evidence>
<keyword evidence="3" id="KW-0479">Metal-binding</keyword>
<evidence type="ECO:0000256" key="1">
    <source>
        <dbReference type="ARBA" id="ARBA00001947"/>
    </source>
</evidence>
<dbReference type="STRING" id="1666912.Ga0058931_1167"/>
<sequence>MTQALHHTRAPRALWIKAPGEACLLPAELGTGDLLHMRFSAISRGTERLVLSGNVPANEQDRMRAPFQEGAFTFPVKYGYCAVAERAEGPNAGEMVFALFPHQDMFRLPADNTIALPQGVPPSRAVLAANMETALNVVWDSAMSAGDRVAVIGAGVVGALVGYLAATMPGTDVTLCDLDPARGELAARLGCDFAAPDRLSGEYDVIVNASASGAGLALALEHAGPGATVVEASWHGATPVALPLGGRFHSQRLRLVSSQVGAVPPDRLPRWDFRRRLTKALDMLTDPRLDALISGESAFADLPRDYAAILADPATLCHRIRYT</sequence>
<protein>
    <submittedName>
        <fullName evidence="7">FAD dependent oxidoreductase</fullName>
    </submittedName>
</protein>
<dbReference type="EMBL" id="FBYC01000004">
    <property type="protein sequence ID" value="CUX80494.1"/>
    <property type="molecule type" value="Genomic_DNA"/>
</dbReference>
<evidence type="ECO:0000313" key="6">
    <source>
        <dbReference type="EMBL" id="CUX80494.1"/>
    </source>
</evidence>
<comment type="cofactor">
    <cofactor evidence="1">
        <name>Zn(2+)</name>
        <dbReference type="ChEBI" id="CHEBI:29105"/>
    </cofactor>
</comment>
<dbReference type="CDD" id="cd08255">
    <property type="entry name" value="2-desacetyl-2-hydroxyethyl_bacteriochlorophyllide_like"/>
    <property type="match status" value="1"/>
</dbReference>
<dbReference type="GO" id="GO:0016491">
    <property type="term" value="F:oxidoreductase activity"/>
    <property type="evidence" value="ECO:0007669"/>
    <property type="project" value="UniProtKB-KW"/>
</dbReference>
<dbReference type="RefSeq" id="WP_072245496.1">
    <property type="nucleotide sequence ID" value="NZ_FBYC01000004.1"/>
</dbReference>
<dbReference type="InterPro" id="IPR036291">
    <property type="entry name" value="NAD(P)-bd_dom_sf"/>
</dbReference>
<dbReference type="GO" id="GO:0046872">
    <property type="term" value="F:metal ion binding"/>
    <property type="evidence" value="ECO:0007669"/>
    <property type="project" value="UniProtKB-KW"/>
</dbReference>
<dbReference type="EMBL" id="LJSG01000008">
    <property type="protein sequence ID" value="KPP93535.1"/>
    <property type="molecule type" value="Genomic_DNA"/>
</dbReference>
<evidence type="ECO:0000256" key="3">
    <source>
        <dbReference type="ARBA" id="ARBA00022723"/>
    </source>
</evidence>
<evidence type="ECO:0000256" key="4">
    <source>
        <dbReference type="ARBA" id="ARBA00022833"/>
    </source>
</evidence>
<dbReference type="PANTHER" id="PTHR43350:SF19">
    <property type="entry name" value="D-GULOSIDE 3-DEHYDROGENASE"/>
    <property type="match status" value="1"/>
</dbReference>
<reference evidence="6 9" key="2">
    <citation type="submission" date="2016-01" db="EMBL/GenBank/DDBJ databases">
        <authorList>
            <person name="Varghese N."/>
        </authorList>
    </citation>
    <scope>NUCLEOTIDE SEQUENCE [LARGE SCALE GENOMIC DNA]</scope>
    <source>
        <strain evidence="6 9">HL-91</strain>
    </source>
</reference>
<dbReference type="Gene3D" id="3.90.180.10">
    <property type="entry name" value="Medium-chain alcohol dehydrogenases, catalytic domain"/>
    <property type="match status" value="1"/>
</dbReference>
<dbReference type="Gene3D" id="3.40.50.720">
    <property type="entry name" value="NAD(P)-binding Rossmann-like Domain"/>
    <property type="match status" value="1"/>
</dbReference>
<dbReference type="PANTHER" id="PTHR43350">
    <property type="entry name" value="NAD-DEPENDENT ALCOHOL DEHYDROGENASE"/>
    <property type="match status" value="1"/>
</dbReference>
<comment type="caution">
    <text evidence="7">The sequence shown here is derived from an EMBL/GenBank/DDBJ whole genome shotgun (WGS) entry which is preliminary data.</text>
</comment>
<dbReference type="Proteomes" id="UP000050413">
    <property type="component" value="Unassembled WGS sequence"/>
</dbReference>
<gene>
    <name evidence="6" type="ORF">Ga0058931_1167</name>
    <name evidence="7" type="ORF">HLUCCA05_11210</name>
</gene>
<evidence type="ECO:0000256" key="5">
    <source>
        <dbReference type="ARBA" id="ARBA00023002"/>
    </source>
</evidence>
<name>A0A0P7YWW7_9RHOB</name>
<dbReference type="PATRIC" id="fig|1666912.4.peg.2428"/>
<evidence type="ECO:0000313" key="8">
    <source>
        <dbReference type="Proteomes" id="UP000050413"/>
    </source>
</evidence>
<dbReference type="Proteomes" id="UP000182045">
    <property type="component" value="Unassembled WGS sequence"/>
</dbReference>
<comment type="similarity">
    <text evidence="2">Belongs to the zinc-containing alcohol dehydrogenase family.</text>
</comment>
<reference evidence="7 8" key="1">
    <citation type="submission" date="2015-09" db="EMBL/GenBank/DDBJ databases">
        <title>Identification and resolution of microdiversity through metagenomic sequencing of parallel consortia.</title>
        <authorList>
            <person name="Nelson W.C."/>
            <person name="Romine M.F."/>
            <person name="Lindemann S.R."/>
        </authorList>
    </citation>
    <scope>NUCLEOTIDE SEQUENCE [LARGE SCALE GENOMIC DNA]</scope>
    <source>
        <strain evidence="7">HL-91</strain>
    </source>
</reference>
<evidence type="ECO:0000313" key="9">
    <source>
        <dbReference type="Proteomes" id="UP000182045"/>
    </source>
</evidence>
<organism evidence="7 8">
    <name type="scientific">Roseibaca calidilacus</name>
    <dbReference type="NCBI Taxonomy" id="1666912"/>
    <lineage>
        <taxon>Bacteria</taxon>
        <taxon>Pseudomonadati</taxon>
        <taxon>Pseudomonadota</taxon>
        <taxon>Alphaproteobacteria</taxon>
        <taxon>Rhodobacterales</taxon>
        <taxon>Paracoccaceae</taxon>
        <taxon>Roseinatronobacter</taxon>
    </lineage>
</organism>
<dbReference type="AlphaFoldDB" id="A0A0P7YWW7"/>
<evidence type="ECO:0000313" key="7">
    <source>
        <dbReference type="EMBL" id="KPP93535.1"/>
    </source>
</evidence>
<proteinExistence type="inferred from homology"/>
<dbReference type="SUPFAM" id="SSF50129">
    <property type="entry name" value="GroES-like"/>
    <property type="match status" value="1"/>
</dbReference>